<evidence type="ECO:0008006" key="6">
    <source>
        <dbReference type="Google" id="ProtNLM"/>
    </source>
</evidence>
<dbReference type="Proteomes" id="UP000013827">
    <property type="component" value="Unassembled WGS sequence"/>
</dbReference>
<keyword evidence="5" id="KW-1185">Reference proteome</keyword>
<feature type="signal peptide" evidence="3">
    <location>
        <begin position="1"/>
        <end position="28"/>
    </location>
</feature>
<dbReference type="KEGG" id="ehx:EMIHUDRAFT_204976"/>
<keyword evidence="3" id="KW-0732">Signal</keyword>
<organism evidence="4 5">
    <name type="scientific">Emiliania huxleyi (strain CCMP1516)</name>
    <dbReference type="NCBI Taxonomy" id="280463"/>
    <lineage>
        <taxon>Eukaryota</taxon>
        <taxon>Haptista</taxon>
        <taxon>Haptophyta</taxon>
        <taxon>Prymnesiophyceae</taxon>
        <taxon>Isochrysidales</taxon>
        <taxon>Noelaerhabdaceae</taxon>
        <taxon>Emiliania</taxon>
    </lineage>
</organism>
<reference evidence="4" key="2">
    <citation type="submission" date="2024-10" db="UniProtKB">
        <authorList>
            <consortium name="EnsemblProtists"/>
        </authorList>
    </citation>
    <scope>IDENTIFICATION</scope>
</reference>
<dbReference type="SUPFAM" id="SSF53335">
    <property type="entry name" value="S-adenosyl-L-methionine-dependent methyltransferases"/>
    <property type="match status" value="1"/>
</dbReference>
<evidence type="ECO:0000313" key="5">
    <source>
        <dbReference type="Proteomes" id="UP000013827"/>
    </source>
</evidence>
<dbReference type="EnsemblProtists" id="EOD27075">
    <property type="protein sequence ID" value="EOD27075"/>
    <property type="gene ID" value="EMIHUDRAFT_204976"/>
</dbReference>
<dbReference type="eggNOG" id="KOG2352">
    <property type="taxonomic scope" value="Eukaryota"/>
</dbReference>
<sequence>MRRLPSASIAAPAIAAALTNLLLAVSTADQSASSAAVLDWLCPSAALLAASQATKSNGRTTAASRSAVRDAESLALSVPVSITANGLALGATSLASAAGASSNIHLLCWGLTWCGVTPAMLLGRAAFASDSYRYLDPAADHRLWSAPGRMLHQAPSSCSRGRVEAIANEYLKVMAAASISALGERCVGVKDAHPPRVLLLGLGGGTLLALLASLYRGAEFRAVELDAAVLEAAKRYLGLSEAVVSPASLTCGDAVEFVRHRAEPYDVILVDAFGSDNATPPAFYGDAFLRDCRALLAPGGTLVHNFHTGSAALDTAFAAATASYKRAFAGRAAAVPVSGQGNTILVASAAPSDTPLAADAQASAAAEAEGHWGGATDTIATDTTRFCASWSCLPNAARRQTQSTSSRKLLRFNPARRPDVRACLRHAWMADFTTGDEQTCPAALQVPIDDDTKFSVSDYRDRLYKDVVARRKDRAARMAAYFPKARDSASASRASTAEPGPKSAR</sequence>
<dbReference type="PANTHER" id="PTHR43317">
    <property type="entry name" value="THERMOSPERMINE SYNTHASE ACAULIS5"/>
    <property type="match status" value="1"/>
</dbReference>
<proteinExistence type="predicted"/>
<dbReference type="RefSeq" id="XP_005779504.1">
    <property type="nucleotide sequence ID" value="XM_005779447.1"/>
</dbReference>
<dbReference type="Gene3D" id="3.40.50.150">
    <property type="entry name" value="Vaccinia Virus protein VP39"/>
    <property type="match status" value="1"/>
</dbReference>
<feature type="region of interest" description="Disordered" evidence="2">
    <location>
        <begin position="482"/>
        <end position="505"/>
    </location>
</feature>
<dbReference type="InterPro" id="IPR029063">
    <property type="entry name" value="SAM-dependent_MTases_sf"/>
</dbReference>
<dbReference type="GeneID" id="17272621"/>
<dbReference type="HOGENOM" id="CLU_566773_0_0_1"/>
<evidence type="ECO:0000256" key="2">
    <source>
        <dbReference type="SAM" id="MobiDB-lite"/>
    </source>
</evidence>
<reference evidence="5" key="1">
    <citation type="journal article" date="2013" name="Nature">
        <title>Pan genome of the phytoplankton Emiliania underpins its global distribution.</title>
        <authorList>
            <person name="Read B.A."/>
            <person name="Kegel J."/>
            <person name="Klute M.J."/>
            <person name="Kuo A."/>
            <person name="Lefebvre S.C."/>
            <person name="Maumus F."/>
            <person name="Mayer C."/>
            <person name="Miller J."/>
            <person name="Monier A."/>
            <person name="Salamov A."/>
            <person name="Young J."/>
            <person name="Aguilar M."/>
            <person name="Claverie J.M."/>
            <person name="Frickenhaus S."/>
            <person name="Gonzalez K."/>
            <person name="Herman E.K."/>
            <person name="Lin Y.C."/>
            <person name="Napier J."/>
            <person name="Ogata H."/>
            <person name="Sarno A.F."/>
            <person name="Shmutz J."/>
            <person name="Schroeder D."/>
            <person name="de Vargas C."/>
            <person name="Verret F."/>
            <person name="von Dassow P."/>
            <person name="Valentin K."/>
            <person name="Van de Peer Y."/>
            <person name="Wheeler G."/>
            <person name="Dacks J.B."/>
            <person name="Delwiche C.F."/>
            <person name="Dyhrman S.T."/>
            <person name="Glockner G."/>
            <person name="John U."/>
            <person name="Richards T."/>
            <person name="Worden A.Z."/>
            <person name="Zhang X."/>
            <person name="Grigoriev I.V."/>
            <person name="Allen A.E."/>
            <person name="Bidle K."/>
            <person name="Borodovsky M."/>
            <person name="Bowler C."/>
            <person name="Brownlee C."/>
            <person name="Cock J.M."/>
            <person name="Elias M."/>
            <person name="Gladyshev V.N."/>
            <person name="Groth M."/>
            <person name="Guda C."/>
            <person name="Hadaegh A."/>
            <person name="Iglesias-Rodriguez M.D."/>
            <person name="Jenkins J."/>
            <person name="Jones B.M."/>
            <person name="Lawson T."/>
            <person name="Leese F."/>
            <person name="Lindquist E."/>
            <person name="Lobanov A."/>
            <person name="Lomsadze A."/>
            <person name="Malik S.B."/>
            <person name="Marsh M.E."/>
            <person name="Mackinder L."/>
            <person name="Mock T."/>
            <person name="Mueller-Roeber B."/>
            <person name="Pagarete A."/>
            <person name="Parker M."/>
            <person name="Probert I."/>
            <person name="Quesneville H."/>
            <person name="Raines C."/>
            <person name="Rensing S.A."/>
            <person name="Riano-Pachon D.M."/>
            <person name="Richier S."/>
            <person name="Rokitta S."/>
            <person name="Shiraiwa Y."/>
            <person name="Soanes D.M."/>
            <person name="van der Giezen M."/>
            <person name="Wahlund T.M."/>
            <person name="Williams B."/>
            <person name="Wilson W."/>
            <person name="Wolfe G."/>
            <person name="Wurch L.L."/>
        </authorList>
    </citation>
    <scope>NUCLEOTIDE SEQUENCE</scope>
</reference>
<dbReference type="Pfam" id="PF01564">
    <property type="entry name" value="Spermine_synth"/>
    <property type="match status" value="1"/>
</dbReference>
<evidence type="ECO:0000256" key="1">
    <source>
        <dbReference type="ARBA" id="ARBA00023115"/>
    </source>
</evidence>
<dbReference type="CDD" id="cd02440">
    <property type="entry name" value="AdoMet_MTases"/>
    <property type="match status" value="1"/>
</dbReference>
<dbReference type="PaxDb" id="2903-EOD27075"/>
<accession>A0A0D3JU90</accession>
<feature type="chain" id="PRO_5044246996" description="PABS domain-containing protein" evidence="3">
    <location>
        <begin position="29"/>
        <end position="505"/>
    </location>
</feature>
<name>A0A0D3JU90_EMIH1</name>
<dbReference type="AlphaFoldDB" id="A0A0D3JU90"/>
<evidence type="ECO:0000256" key="3">
    <source>
        <dbReference type="SAM" id="SignalP"/>
    </source>
</evidence>
<evidence type="ECO:0000313" key="4">
    <source>
        <dbReference type="EnsemblProtists" id="EOD27075"/>
    </source>
</evidence>
<dbReference type="PANTHER" id="PTHR43317:SF1">
    <property type="entry name" value="THERMOSPERMINE SYNTHASE ACAULIS5"/>
    <property type="match status" value="1"/>
</dbReference>
<protein>
    <recommendedName>
        <fullName evidence="6">PABS domain-containing protein</fullName>
    </recommendedName>
</protein>
<keyword evidence="1" id="KW-0620">Polyamine biosynthesis</keyword>
<dbReference type="GO" id="GO:0006596">
    <property type="term" value="P:polyamine biosynthetic process"/>
    <property type="evidence" value="ECO:0007669"/>
    <property type="project" value="UniProtKB-KW"/>
</dbReference>